<dbReference type="InterPro" id="IPR011766">
    <property type="entry name" value="TPP_enzyme_TPP-bd"/>
</dbReference>
<dbReference type="VEuPathDB" id="CryptoDB:Vbra_3752"/>
<dbReference type="InterPro" id="IPR012000">
    <property type="entry name" value="Thiamin_PyroP_enz_cen_dom"/>
</dbReference>
<dbReference type="OrthoDB" id="3970464at2759"/>
<reference evidence="13 14" key="1">
    <citation type="submission" date="2014-11" db="EMBL/GenBank/DDBJ databases">
        <authorList>
            <person name="Zhu J."/>
            <person name="Qi W."/>
            <person name="Song R."/>
        </authorList>
    </citation>
    <scope>NUCLEOTIDE SEQUENCE [LARGE SCALE GENOMIC DNA]</scope>
</reference>
<evidence type="ECO:0000259" key="12">
    <source>
        <dbReference type="Pfam" id="PF02776"/>
    </source>
</evidence>
<evidence type="ECO:0000259" key="11">
    <source>
        <dbReference type="Pfam" id="PF02775"/>
    </source>
</evidence>
<dbReference type="Proteomes" id="UP000041254">
    <property type="component" value="Unassembled WGS sequence"/>
</dbReference>
<keyword evidence="4" id="KW-0210">Decarboxylase</keyword>
<evidence type="ECO:0000256" key="1">
    <source>
        <dbReference type="ARBA" id="ARBA00001964"/>
    </source>
</evidence>
<dbReference type="CDD" id="cd07038">
    <property type="entry name" value="TPP_PYR_PDC_IPDC_like"/>
    <property type="match status" value="1"/>
</dbReference>
<dbReference type="InterPro" id="IPR029061">
    <property type="entry name" value="THDP-binding"/>
</dbReference>
<keyword evidence="5 8" id="KW-0460">Magnesium</keyword>
<dbReference type="CDD" id="cd02005">
    <property type="entry name" value="TPP_PDC_IPDC"/>
    <property type="match status" value="1"/>
</dbReference>
<feature type="domain" description="Thiamine pyrophosphate enzyme TPP-binding" evidence="11">
    <location>
        <begin position="402"/>
        <end position="532"/>
    </location>
</feature>
<feature type="domain" description="Thiamine pyrophosphate enzyme N-terminal TPP-binding" evidence="12">
    <location>
        <begin position="9"/>
        <end position="112"/>
    </location>
</feature>
<dbReference type="InterPro" id="IPR000399">
    <property type="entry name" value="TPP-bd_CS"/>
</dbReference>
<dbReference type="GO" id="GO:0030976">
    <property type="term" value="F:thiamine pyrophosphate binding"/>
    <property type="evidence" value="ECO:0007669"/>
    <property type="project" value="InterPro"/>
</dbReference>
<comment type="cofactor">
    <cofactor evidence="1">
        <name>thiamine diphosphate</name>
        <dbReference type="ChEBI" id="CHEBI:58937"/>
    </cofactor>
</comment>
<evidence type="ECO:0000259" key="10">
    <source>
        <dbReference type="Pfam" id="PF00205"/>
    </source>
</evidence>
<dbReference type="FunFam" id="3.40.50.970:FF:000024">
    <property type="entry name" value="Pyruvate decarboxylase isozyme"/>
    <property type="match status" value="1"/>
</dbReference>
<evidence type="ECO:0008006" key="15">
    <source>
        <dbReference type="Google" id="ProtNLM"/>
    </source>
</evidence>
<feature type="binding site" evidence="8">
    <location>
        <position position="471"/>
    </location>
    <ligand>
        <name>Mg(2+)</name>
        <dbReference type="ChEBI" id="CHEBI:18420"/>
    </ligand>
</feature>
<evidence type="ECO:0000256" key="5">
    <source>
        <dbReference type="ARBA" id="ARBA00022842"/>
    </source>
</evidence>
<dbReference type="InParanoid" id="A0A0G4EFN9"/>
<evidence type="ECO:0000256" key="3">
    <source>
        <dbReference type="ARBA" id="ARBA00022723"/>
    </source>
</evidence>
<dbReference type="GO" id="GO:0000287">
    <property type="term" value="F:magnesium ion binding"/>
    <property type="evidence" value="ECO:0007669"/>
    <property type="project" value="InterPro"/>
</dbReference>
<dbReference type="Gene3D" id="3.40.50.970">
    <property type="match status" value="2"/>
</dbReference>
<dbReference type="InterPro" id="IPR029035">
    <property type="entry name" value="DHS-like_NAD/FAD-binding_dom"/>
</dbReference>
<feature type="domain" description="Thiamine pyrophosphate enzyme central" evidence="10">
    <location>
        <begin position="203"/>
        <end position="325"/>
    </location>
</feature>
<dbReference type="Pfam" id="PF02775">
    <property type="entry name" value="TPP_enzyme_C"/>
    <property type="match status" value="1"/>
</dbReference>
<keyword evidence="3 8" id="KW-0479">Metal-binding</keyword>
<keyword evidence="6 9" id="KW-0786">Thiamine pyrophosphate</keyword>
<dbReference type="EMBL" id="CDMY01000214">
    <property type="protein sequence ID" value="CEL94316.1"/>
    <property type="molecule type" value="Genomic_DNA"/>
</dbReference>
<organism evidence="13 14">
    <name type="scientific">Vitrella brassicaformis (strain CCMP3155)</name>
    <dbReference type="NCBI Taxonomy" id="1169540"/>
    <lineage>
        <taxon>Eukaryota</taxon>
        <taxon>Sar</taxon>
        <taxon>Alveolata</taxon>
        <taxon>Colpodellida</taxon>
        <taxon>Vitrellaceae</taxon>
        <taxon>Vitrella</taxon>
    </lineage>
</organism>
<evidence type="ECO:0000256" key="2">
    <source>
        <dbReference type="ARBA" id="ARBA00007812"/>
    </source>
</evidence>
<dbReference type="SUPFAM" id="SSF52467">
    <property type="entry name" value="DHS-like NAD/FAD-binding domain"/>
    <property type="match status" value="1"/>
</dbReference>
<keyword evidence="14" id="KW-1185">Reference proteome</keyword>
<evidence type="ECO:0000256" key="6">
    <source>
        <dbReference type="ARBA" id="ARBA00023052"/>
    </source>
</evidence>
<evidence type="ECO:0000313" key="13">
    <source>
        <dbReference type="EMBL" id="CEL94316.1"/>
    </source>
</evidence>
<dbReference type="PANTHER" id="PTHR43452">
    <property type="entry name" value="PYRUVATE DECARBOXYLASE"/>
    <property type="match status" value="1"/>
</dbReference>
<dbReference type="GO" id="GO:0004737">
    <property type="term" value="F:pyruvate decarboxylase activity"/>
    <property type="evidence" value="ECO:0007669"/>
    <property type="project" value="TreeGrafter"/>
</dbReference>
<dbReference type="PhylomeDB" id="A0A0G4EFN9"/>
<evidence type="ECO:0000256" key="8">
    <source>
        <dbReference type="PIRSR" id="PIRSR036565-2"/>
    </source>
</evidence>
<evidence type="ECO:0000256" key="9">
    <source>
        <dbReference type="RuleBase" id="RU362132"/>
    </source>
</evidence>
<evidence type="ECO:0000313" key="14">
    <source>
        <dbReference type="Proteomes" id="UP000041254"/>
    </source>
</evidence>
<dbReference type="GO" id="GO:0005829">
    <property type="term" value="C:cytosol"/>
    <property type="evidence" value="ECO:0007669"/>
    <property type="project" value="TreeGrafter"/>
</dbReference>
<dbReference type="PROSITE" id="PS00187">
    <property type="entry name" value="TPP_ENZYMES"/>
    <property type="match status" value="1"/>
</dbReference>
<evidence type="ECO:0000256" key="7">
    <source>
        <dbReference type="ARBA" id="ARBA00023239"/>
    </source>
</evidence>
<dbReference type="PIRSF" id="PIRSF036565">
    <property type="entry name" value="Pyruvt_ip_decrb"/>
    <property type="match status" value="1"/>
</dbReference>
<comment type="similarity">
    <text evidence="2 9">Belongs to the TPP enzyme family.</text>
</comment>
<proteinExistence type="inferred from homology"/>
<dbReference type="InterPro" id="IPR047213">
    <property type="entry name" value="TPP_PYR_PDC_IPDC-like"/>
</dbReference>
<feature type="binding site" evidence="8">
    <location>
        <position position="443"/>
    </location>
    <ligand>
        <name>Mg(2+)</name>
        <dbReference type="ChEBI" id="CHEBI:18420"/>
    </ligand>
</feature>
<accession>A0A0G4EFN9</accession>
<dbReference type="Pfam" id="PF02776">
    <property type="entry name" value="TPP_enzyme_N"/>
    <property type="match status" value="1"/>
</dbReference>
<dbReference type="PANTHER" id="PTHR43452:SF30">
    <property type="entry name" value="PYRUVATE DECARBOXYLASE ISOZYME 1-RELATED"/>
    <property type="match status" value="1"/>
</dbReference>
<feature type="binding site" evidence="8">
    <location>
        <position position="473"/>
    </location>
    <ligand>
        <name>Mg(2+)</name>
        <dbReference type="ChEBI" id="CHEBI:18420"/>
    </ligand>
</feature>
<dbReference type="GO" id="GO:0000949">
    <property type="term" value="P:aromatic amino acid family catabolic process to alcohol via Ehrlich pathway"/>
    <property type="evidence" value="ECO:0007669"/>
    <property type="project" value="TreeGrafter"/>
</dbReference>
<dbReference type="AlphaFoldDB" id="A0A0G4EFN9"/>
<protein>
    <recommendedName>
        <fullName evidence="15">Pyruvate decarboxylase</fullName>
    </recommendedName>
</protein>
<dbReference type="STRING" id="1169540.A0A0G4EFN9"/>
<dbReference type="FunFam" id="3.40.50.970:FF:000019">
    <property type="entry name" value="Pyruvate decarboxylase isozyme"/>
    <property type="match status" value="1"/>
</dbReference>
<dbReference type="InterPro" id="IPR012001">
    <property type="entry name" value="Thiamin_PyroP_enz_TPP-bd_dom"/>
</dbReference>
<dbReference type="InterPro" id="IPR012110">
    <property type="entry name" value="PDC/IPDC-like"/>
</dbReference>
<evidence type="ECO:0000256" key="4">
    <source>
        <dbReference type="ARBA" id="ARBA00022793"/>
    </source>
</evidence>
<dbReference type="SUPFAM" id="SSF52518">
    <property type="entry name" value="Thiamin diphosphate-binding fold (THDP-binding)"/>
    <property type="match status" value="2"/>
</dbReference>
<sequence length="573" mass="63095">MGSTDLCVGVYLLKRLKDAGVDHIFGVPGDFVLGFFNQILQSDIKFVGTCNELNAAYAADGYARVKGIGCLSTTYCVGELSAINGVAGAWAEDLPIVKITGAPATHHYSRKTMLHHTLGDYHIPQRMFEKITVAHTVLMNEETAAAEIDRVLSACLTRKKPVYIALPADVIKKPIKQTYIPYTIPPLQKSDPTAVQEAVVESLTILQRSKKPILLPGIEICRYGLRDKFRTLLEKSGFPYSTMMLAKTVLDEDHPQFIGLYQGAKSRPYVKDRVEKSDCIIVFGEKMTDFNTGGFTASLNEFVTINASVNEVQISHHVYPDVYLWDYMDALTMHLVTRDAKDLDIHPASLGCTHTRATKFEPKPDKEIRMGRFFDRMSSFLPEGTIVIAETGASLFSAAETLMPKGGRFVGQTFYGSIGYTVGATLGLALAAPDKTVVLFIGDGSFQVTVQDVSTMLRYGCKNVIIFLVNNDGYTIERVIVDHAYNDIQPWKYYKLCEVFGGGFAADCWTEGQLEDALAKTKTANDLCFIEVHMPRWDCSDSLRAAGEAMAKNNSLLEPGGVGPLKPPEGAEL</sequence>
<dbReference type="InterPro" id="IPR047214">
    <property type="entry name" value="TPP_PDC_IPDC"/>
</dbReference>
<name>A0A0G4EFN9_VITBC</name>
<dbReference type="Pfam" id="PF00205">
    <property type="entry name" value="TPP_enzyme_M"/>
    <property type="match status" value="1"/>
</dbReference>
<dbReference type="Gene3D" id="3.40.50.1220">
    <property type="entry name" value="TPP-binding domain"/>
    <property type="match status" value="1"/>
</dbReference>
<keyword evidence="7" id="KW-0456">Lyase</keyword>
<comment type="cofactor">
    <cofactor evidence="8">
        <name>Mg(2+)</name>
        <dbReference type="ChEBI" id="CHEBI:18420"/>
    </cofactor>
    <text evidence="8">Binds 1 Mg(2+) per subunit.</text>
</comment>
<dbReference type="OMA" id="IHGPEQR"/>
<gene>
    <name evidence="13" type="ORF">Vbra_3752</name>
</gene>